<reference evidence="2" key="2">
    <citation type="submission" date="2022-10" db="EMBL/GenBank/DDBJ databases">
        <authorList>
            <consortium name="ENA_rothamsted_submissions"/>
            <consortium name="culmorum"/>
            <person name="King R."/>
        </authorList>
    </citation>
    <scope>NUCLEOTIDE SEQUENCE</scope>
</reference>
<evidence type="ECO:0000256" key="1">
    <source>
        <dbReference type="SAM" id="SignalP"/>
    </source>
</evidence>
<keyword evidence="1" id="KW-0732">Signal</keyword>
<proteinExistence type="predicted"/>
<protein>
    <submittedName>
        <fullName evidence="2">Uncharacterized protein</fullName>
    </submittedName>
</protein>
<sequence>MLKIATFCCFILLIVEGGIVKRDVTTSPNLLNDLQTNIEQLRNCVDQSLASVVSNVNEQQLQPVFNIVGDTLNRVSKAVNAYVKRDAPAPTQQNYIEDVKKQFEDISKSIGQQLQHAINPDEIKKHLNEFTENVNKAVNIYFKY</sequence>
<accession>A0A9N9R0W0</accession>
<evidence type="ECO:0000313" key="3">
    <source>
        <dbReference type="Proteomes" id="UP001153714"/>
    </source>
</evidence>
<feature type="chain" id="PRO_5040478080" evidence="1">
    <location>
        <begin position="18"/>
        <end position="144"/>
    </location>
</feature>
<dbReference type="OrthoDB" id="6878635at2759"/>
<gene>
    <name evidence="2" type="ORF">DIATSA_LOCUS5054</name>
</gene>
<feature type="signal peptide" evidence="1">
    <location>
        <begin position="1"/>
        <end position="17"/>
    </location>
</feature>
<reference evidence="2" key="1">
    <citation type="submission" date="2021-12" db="EMBL/GenBank/DDBJ databases">
        <authorList>
            <person name="King R."/>
        </authorList>
    </citation>
    <scope>NUCLEOTIDE SEQUENCE</scope>
</reference>
<keyword evidence="3" id="KW-1185">Reference proteome</keyword>
<name>A0A9N9R0W0_9NEOP</name>
<evidence type="ECO:0000313" key="2">
    <source>
        <dbReference type="EMBL" id="CAG9787149.1"/>
    </source>
</evidence>
<dbReference type="EMBL" id="OU893348">
    <property type="protein sequence ID" value="CAG9787149.1"/>
    <property type="molecule type" value="Genomic_DNA"/>
</dbReference>
<dbReference type="Proteomes" id="UP001153714">
    <property type="component" value="Chromosome 17"/>
</dbReference>
<organism evidence="2 3">
    <name type="scientific">Diatraea saccharalis</name>
    <name type="common">sugarcane borer</name>
    <dbReference type="NCBI Taxonomy" id="40085"/>
    <lineage>
        <taxon>Eukaryota</taxon>
        <taxon>Metazoa</taxon>
        <taxon>Ecdysozoa</taxon>
        <taxon>Arthropoda</taxon>
        <taxon>Hexapoda</taxon>
        <taxon>Insecta</taxon>
        <taxon>Pterygota</taxon>
        <taxon>Neoptera</taxon>
        <taxon>Endopterygota</taxon>
        <taxon>Lepidoptera</taxon>
        <taxon>Glossata</taxon>
        <taxon>Ditrysia</taxon>
        <taxon>Pyraloidea</taxon>
        <taxon>Crambidae</taxon>
        <taxon>Crambinae</taxon>
        <taxon>Diatraea</taxon>
    </lineage>
</organism>
<dbReference type="AlphaFoldDB" id="A0A9N9R0W0"/>